<keyword evidence="2 6" id="KW-0862">Zinc</keyword>
<dbReference type="Proteomes" id="UP000654279">
    <property type="component" value="Unassembled WGS sequence"/>
</dbReference>
<keyword evidence="5 6" id="KW-0676">Redox-active center</keyword>
<dbReference type="SUPFAM" id="SSF118352">
    <property type="entry name" value="HSP33 redox switch-like"/>
    <property type="match status" value="1"/>
</dbReference>
<keyword evidence="8" id="KW-1185">Reference proteome</keyword>
<evidence type="ECO:0000256" key="3">
    <source>
        <dbReference type="ARBA" id="ARBA00023157"/>
    </source>
</evidence>
<dbReference type="PIRSF" id="PIRSF005261">
    <property type="entry name" value="Heat_shock_Hsp33"/>
    <property type="match status" value="1"/>
</dbReference>
<dbReference type="EMBL" id="JACRSO010000001">
    <property type="protein sequence ID" value="MBC8528492.1"/>
    <property type="molecule type" value="Genomic_DNA"/>
</dbReference>
<dbReference type="NCBIfam" id="NF001033">
    <property type="entry name" value="PRK00114.1"/>
    <property type="match status" value="1"/>
</dbReference>
<dbReference type="SUPFAM" id="SSF64397">
    <property type="entry name" value="Hsp33 domain"/>
    <property type="match status" value="1"/>
</dbReference>
<dbReference type="InterPro" id="IPR016153">
    <property type="entry name" value="Heat_shock_Hsp33_N"/>
</dbReference>
<comment type="caution">
    <text evidence="7">The sequence shown here is derived from an EMBL/GenBank/DDBJ whole genome shotgun (WGS) entry which is preliminary data.</text>
</comment>
<dbReference type="InterPro" id="IPR000397">
    <property type="entry name" value="Heat_shock_Hsp33"/>
</dbReference>
<evidence type="ECO:0000256" key="4">
    <source>
        <dbReference type="ARBA" id="ARBA00023186"/>
    </source>
</evidence>
<evidence type="ECO:0000256" key="6">
    <source>
        <dbReference type="HAMAP-Rule" id="MF_00117"/>
    </source>
</evidence>
<organism evidence="7 8">
    <name type="scientific">Luoshenia tenuis</name>
    <dbReference type="NCBI Taxonomy" id="2763654"/>
    <lineage>
        <taxon>Bacteria</taxon>
        <taxon>Bacillati</taxon>
        <taxon>Bacillota</taxon>
        <taxon>Clostridia</taxon>
        <taxon>Christensenellales</taxon>
        <taxon>Christensenellaceae</taxon>
        <taxon>Luoshenia</taxon>
    </lineage>
</organism>
<dbReference type="GO" id="GO:0005737">
    <property type="term" value="C:cytoplasm"/>
    <property type="evidence" value="ECO:0007669"/>
    <property type="project" value="UniProtKB-SubCell"/>
</dbReference>
<dbReference type="PANTHER" id="PTHR30111:SF1">
    <property type="entry name" value="33 KDA CHAPERONIN"/>
    <property type="match status" value="1"/>
</dbReference>
<comment type="similarity">
    <text evidence="6">Belongs to the HSP33 family.</text>
</comment>
<evidence type="ECO:0000256" key="2">
    <source>
        <dbReference type="ARBA" id="ARBA00022833"/>
    </source>
</evidence>
<dbReference type="Pfam" id="PF01430">
    <property type="entry name" value="HSP33"/>
    <property type="match status" value="1"/>
</dbReference>
<dbReference type="Gene3D" id="3.90.1280.10">
    <property type="entry name" value="HSP33 redox switch-like"/>
    <property type="match status" value="1"/>
</dbReference>
<gene>
    <name evidence="6 7" type="primary">hslO</name>
    <name evidence="7" type="ORF">H8699_03455</name>
</gene>
<accession>A0A926CZB2</accession>
<dbReference type="CDD" id="cd00498">
    <property type="entry name" value="Hsp33"/>
    <property type="match status" value="1"/>
</dbReference>
<keyword evidence="1 6" id="KW-0963">Cytoplasm</keyword>
<reference evidence="7" key="1">
    <citation type="submission" date="2020-08" db="EMBL/GenBank/DDBJ databases">
        <title>Genome public.</title>
        <authorList>
            <person name="Liu C."/>
            <person name="Sun Q."/>
        </authorList>
    </citation>
    <scope>NUCLEOTIDE SEQUENCE</scope>
    <source>
        <strain evidence="7">NSJ-44</strain>
    </source>
</reference>
<sequence>MQHDEILRAMLADGEASLMLSRTTCLVEQARQIHDCSPVCAAALGRLLTITAMMGCALKGENDTLTATLKGDGPAGTLVAVGRPGGRVKGYIDRPQVDLPLRADGKLDVGSAVGHQGRLTVMKDLGMREPYVGQVRLQSGEIADDFAFYFTVSEQQPCLVSLGVLVDSAAVQAAGGIQVSPMPGCSEETLQKLEQKAGELSHISTLIADGKPLPEIAQALFGDMELRILEQVVPAYECDCSRARIERALLSIGREELQEILQQDGQAELTCHFCNKRYHFDRAQLAALLAEAGASNT</sequence>
<comment type="subcellular location">
    <subcellularLocation>
        <location evidence="6">Cytoplasm</location>
    </subcellularLocation>
</comment>
<evidence type="ECO:0000313" key="7">
    <source>
        <dbReference type="EMBL" id="MBC8528492.1"/>
    </source>
</evidence>
<name>A0A926CZB2_9FIRM</name>
<feature type="disulfide bond" description="Redox-active" evidence="6">
    <location>
        <begin position="271"/>
        <end position="274"/>
    </location>
</feature>
<keyword evidence="4 6" id="KW-0143">Chaperone</keyword>
<feature type="disulfide bond" description="Redox-active" evidence="6">
    <location>
        <begin position="238"/>
        <end position="240"/>
    </location>
</feature>
<dbReference type="PANTHER" id="PTHR30111">
    <property type="entry name" value="33 KDA CHAPERONIN"/>
    <property type="match status" value="1"/>
</dbReference>
<dbReference type="GO" id="GO:0042026">
    <property type="term" value="P:protein refolding"/>
    <property type="evidence" value="ECO:0007669"/>
    <property type="project" value="TreeGrafter"/>
</dbReference>
<keyword evidence="3 6" id="KW-1015">Disulfide bond</keyword>
<dbReference type="GO" id="GO:0044183">
    <property type="term" value="F:protein folding chaperone"/>
    <property type="evidence" value="ECO:0007669"/>
    <property type="project" value="TreeGrafter"/>
</dbReference>
<dbReference type="HAMAP" id="MF_00117">
    <property type="entry name" value="HslO"/>
    <property type="match status" value="1"/>
</dbReference>
<protein>
    <recommendedName>
        <fullName evidence="6">33 kDa chaperonin</fullName>
    </recommendedName>
    <alternativeName>
        <fullName evidence="6">Heat shock protein 33 homolog</fullName>
        <shortName evidence="6">HSP33</shortName>
    </alternativeName>
</protein>
<dbReference type="AlphaFoldDB" id="A0A926CZB2"/>
<proteinExistence type="inferred from homology"/>
<comment type="function">
    <text evidence="6">Redox regulated molecular chaperone. Protects both thermally unfolding and oxidatively damaged proteins from irreversible aggregation. Plays an important role in the bacterial defense system toward oxidative stress.</text>
</comment>
<dbReference type="RefSeq" id="WP_249284721.1">
    <property type="nucleotide sequence ID" value="NZ_JACRSO010000001.1"/>
</dbReference>
<dbReference type="GO" id="GO:0051082">
    <property type="term" value="F:unfolded protein binding"/>
    <property type="evidence" value="ECO:0007669"/>
    <property type="project" value="UniProtKB-UniRule"/>
</dbReference>
<evidence type="ECO:0000256" key="1">
    <source>
        <dbReference type="ARBA" id="ARBA00022490"/>
    </source>
</evidence>
<dbReference type="Gene3D" id="3.55.30.10">
    <property type="entry name" value="Hsp33 domain"/>
    <property type="match status" value="1"/>
</dbReference>
<evidence type="ECO:0000256" key="5">
    <source>
        <dbReference type="ARBA" id="ARBA00023284"/>
    </source>
</evidence>
<comment type="PTM">
    <text evidence="6">Under oxidizing conditions two disulfide bonds are formed involving the reactive cysteines. Under reducing conditions zinc is bound to the reactive cysteines and the protein is inactive.</text>
</comment>
<dbReference type="InterPro" id="IPR016154">
    <property type="entry name" value="Heat_shock_Hsp33_C"/>
</dbReference>
<evidence type="ECO:0000313" key="8">
    <source>
        <dbReference type="Proteomes" id="UP000654279"/>
    </source>
</evidence>